<dbReference type="InterPro" id="IPR036428">
    <property type="entry name" value="PCD_sf"/>
</dbReference>
<dbReference type="Pfam" id="PF01329">
    <property type="entry name" value="Pterin_4a"/>
    <property type="match status" value="1"/>
</dbReference>
<dbReference type="HAMAP" id="MF_00434">
    <property type="entry name" value="Pterin_4_alpha"/>
    <property type="match status" value="1"/>
</dbReference>
<reference evidence="5 6" key="1">
    <citation type="journal article" date="2020" name="Nature">
        <title>Bacterial chemolithoautotrophy via manganese oxidation.</title>
        <authorList>
            <person name="Yu H."/>
            <person name="Leadbetter J.R."/>
        </authorList>
    </citation>
    <scope>NUCLEOTIDE SEQUENCE [LARGE SCALE GENOMIC DNA]</scope>
    <source>
        <strain evidence="5 6">Mn-1</strain>
    </source>
</reference>
<evidence type="ECO:0000256" key="1">
    <source>
        <dbReference type="ARBA" id="ARBA00001554"/>
    </source>
</evidence>
<dbReference type="GO" id="GO:0008124">
    <property type="term" value="F:4-alpha-hydroxytetrahydrobiopterin dehydratase activity"/>
    <property type="evidence" value="ECO:0007669"/>
    <property type="project" value="UniProtKB-UniRule"/>
</dbReference>
<dbReference type="EC" id="4.2.1.96" evidence="4"/>
<dbReference type="RefSeq" id="WP_168062610.1">
    <property type="nucleotide sequence ID" value="NZ_VTOW01000003.1"/>
</dbReference>
<dbReference type="PANTHER" id="PTHR12599:SF0">
    <property type="entry name" value="PTERIN-4-ALPHA-CARBINOLAMINE DEHYDRATASE"/>
    <property type="match status" value="1"/>
</dbReference>
<evidence type="ECO:0000313" key="6">
    <source>
        <dbReference type="Proteomes" id="UP000534783"/>
    </source>
</evidence>
<protein>
    <recommendedName>
        <fullName evidence="4">Putative pterin-4-alpha-carbinolamine dehydratase</fullName>
        <shortName evidence="4">PHS</shortName>
        <ecNumber evidence="4">4.2.1.96</ecNumber>
    </recommendedName>
    <alternativeName>
        <fullName evidence="4">4-alpha-hydroxy-tetrahydropterin dehydratase</fullName>
    </alternativeName>
    <alternativeName>
        <fullName evidence="4">Pterin carbinolamine dehydratase</fullName>
        <shortName evidence="4">PCD</shortName>
    </alternativeName>
</protein>
<keyword evidence="3 4" id="KW-0456">Lyase</keyword>
<gene>
    <name evidence="5" type="ORF">MNODULE_17735</name>
</gene>
<sequence length="97" mass="11432">MGLLSMEEVRRKIHDLKGWELYDNMLQKKYSFRTFKSAMQFVNRVAELADSVDHHPDMMINYNRVLLKLMTHSQGGITDRDFNLAQMIDQVEKPTTI</sequence>
<accession>A0A7X6IC90</accession>
<comment type="catalytic activity">
    <reaction evidence="1 4">
        <text>(4aS,6R)-4a-hydroxy-L-erythro-5,6,7,8-tetrahydrobiopterin = (6R)-L-erythro-6,7-dihydrobiopterin + H2O</text>
        <dbReference type="Rhea" id="RHEA:11920"/>
        <dbReference type="ChEBI" id="CHEBI:15377"/>
        <dbReference type="ChEBI" id="CHEBI:15642"/>
        <dbReference type="ChEBI" id="CHEBI:43120"/>
        <dbReference type="EC" id="4.2.1.96"/>
    </reaction>
</comment>
<dbReference type="PANTHER" id="PTHR12599">
    <property type="entry name" value="PTERIN-4-ALPHA-CARBINOLAMINE DEHYDRATASE"/>
    <property type="match status" value="1"/>
</dbReference>
<evidence type="ECO:0000256" key="3">
    <source>
        <dbReference type="ARBA" id="ARBA00023239"/>
    </source>
</evidence>
<dbReference type="AlphaFoldDB" id="A0A7X6IC90"/>
<proteinExistence type="inferred from homology"/>
<comment type="caution">
    <text evidence="5">The sequence shown here is derived from an EMBL/GenBank/DDBJ whole genome shotgun (WGS) entry which is preliminary data.</text>
</comment>
<dbReference type="Proteomes" id="UP000534783">
    <property type="component" value="Unassembled WGS sequence"/>
</dbReference>
<comment type="similarity">
    <text evidence="2 4">Belongs to the pterin-4-alpha-carbinolamine dehydratase family.</text>
</comment>
<dbReference type="NCBIfam" id="NF002017">
    <property type="entry name" value="PRK00823.1-2"/>
    <property type="match status" value="1"/>
</dbReference>
<dbReference type="GO" id="GO:0006729">
    <property type="term" value="P:tetrahydrobiopterin biosynthetic process"/>
    <property type="evidence" value="ECO:0007669"/>
    <property type="project" value="InterPro"/>
</dbReference>
<dbReference type="EMBL" id="VTOW01000003">
    <property type="protein sequence ID" value="NKE72596.1"/>
    <property type="molecule type" value="Genomic_DNA"/>
</dbReference>
<dbReference type="InterPro" id="IPR001533">
    <property type="entry name" value="Pterin_deHydtase"/>
</dbReference>
<dbReference type="Gene3D" id="3.30.1360.20">
    <property type="entry name" value="Transcriptional coactivator/pterin dehydratase"/>
    <property type="match status" value="1"/>
</dbReference>
<evidence type="ECO:0000313" key="5">
    <source>
        <dbReference type="EMBL" id="NKE72596.1"/>
    </source>
</evidence>
<name>A0A7X6IC90_9BACT</name>
<organism evidence="5 6">
    <name type="scientific">Candidatus Manganitrophus noduliformans</name>
    <dbReference type="NCBI Taxonomy" id="2606439"/>
    <lineage>
        <taxon>Bacteria</taxon>
        <taxon>Pseudomonadati</taxon>
        <taxon>Nitrospirota</taxon>
        <taxon>Nitrospiria</taxon>
        <taxon>Candidatus Troglogloeales</taxon>
        <taxon>Candidatus Manganitrophaceae</taxon>
        <taxon>Candidatus Manganitrophus</taxon>
    </lineage>
</organism>
<dbReference type="SUPFAM" id="SSF55248">
    <property type="entry name" value="PCD-like"/>
    <property type="match status" value="1"/>
</dbReference>
<evidence type="ECO:0000256" key="4">
    <source>
        <dbReference type="HAMAP-Rule" id="MF_00434"/>
    </source>
</evidence>
<keyword evidence="6" id="KW-1185">Reference proteome</keyword>
<dbReference type="CDD" id="cd00488">
    <property type="entry name" value="PCD_DCoH"/>
    <property type="match status" value="1"/>
</dbReference>
<evidence type="ECO:0000256" key="2">
    <source>
        <dbReference type="ARBA" id="ARBA00006472"/>
    </source>
</evidence>